<evidence type="ECO:0000313" key="4">
    <source>
        <dbReference type="EMBL" id="PVD26820.1"/>
    </source>
</evidence>
<keyword evidence="1" id="KW-0677">Repeat</keyword>
<dbReference type="InterPro" id="IPR013098">
    <property type="entry name" value="Ig_I-set"/>
</dbReference>
<dbReference type="InterPro" id="IPR036179">
    <property type="entry name" value="Ig-like_dom_sf"/>
</dbReference>
<dbReference type="SMART" id="SM00409">
    <property type="entry name" value="IG"/>
    <property type="match status" value="3"/>
</dbReference>
<dbReference type="PROSITE" id="PS50835">
    <property type="entry name" value="IG_LIKE"/>
    <property type="match status" value="2"/>
</dbReference>
<gene>
    <name evidence="4" type="ORF">C0Q70_11967</name>
</gene>
<keyword evidence="5" id="KW-1185">Reference proteome</keyword>
<evidence type="ECO:0000256" key="1">
    <source>
        <dbReference type="ARBA" id="ARBA00022737"/>
    </source>
</evidence>
<evidence type="ECO:0000259" key="3">
    <source>
        <dbReference type="PROSITE" id="PS50835"/>
    </source>
</evidence>
<protein>
    <recommendedName>
        <fullName evidence="3">Ig-like domain-containing protein</fullName>
    </recommendedName>
</protein>
<dbReference type="PANTHER" id="PTHR22906:SF21">
    <property type="entry name" value="SEMA DOMAIN-CONTAINING PROTEIN"/>
    <property type="match status" value="1"/>
</dbReference>
<dbReference type="OrthoDB" id="10012075at2759"/>
<sequence length="508" mass="55520">MSIKASQPAYGKCRYGCNGHRYDQLKGNWGAWGAWGAWEVCSATCGKGVTTRRRTCSPVGAKCHGDKTNSTDFPRDGSWGDWSDWSTCSSSCGGGSRTRSRKCNEPNSCGQPCHEKSNETTTCNVQACPRAPVVPSITTNPRTSRFSAGVNVTLTCRSQDLGFPPATLTWDTARQETRTTRVNDQRIQLQLLNLSVEDDEVSVKCWASNMVSRKEKSVVLRVDPFPKTPTLTCPADVIMEGSRINCTCNTSNVGEPQGGLLLFYNDRLEDTGQYGQQVIFLSRDISREDNNARVSYPPEMPSLLVDNQTTVNYTTNVNNSVDFTCTVSPGNVQSLELLKVTRNGSQIVQGRSTSSLSFRIEEARCADSGIYYCRAGNTLGQTNSTSVHLNLLCSPEWASDTLATTTELKVTEGLEGQTTFEVMASPVPTIDGFISHQEDSNSSAQEKPVRSDLFTGKCEQKTPDLHLATCTVYVTQATPTDTGLYSVHVSNSMGAMNVTFELRVIGMH</sequence>
<dbReference type="Proteomes" id="UP000245119">
    <property type="component" value="Linkage Group LG7"/>
</dbReference>
<dbReference type="SMART" id="SM00408">
    <property type="entry name" value="IGc2"/>
    <property type="match status" value="1"/>
</dbReference>
<name>A0A2T7P068_POMCA</name>
<dbReference type="InterPro" id="IPR036383">
    <property type="entry name" value="TSP1_rpt_sf"/>
</dbReference>
<dbReference type="SUPFAM" id="SSF48726">
    <property type="entry name" value="Immunoglobulin"/>
    <property type="match status" value="3"/>
</dbReference>
<dbReference type="InterPro" id="IPR003599">
    <property type="entry name" value="Ig_sub"/>
</dbReference>
<dbReference type="SUPFAM" id="SSF82895">
    <property type="entry name" value="TSP-1 type 1 repeat"/>
    <property type="match status" value="2"/>
</dbReference>
<dbReference type="InterPro" id="IPR000884">
    <property type="entry name" value="TSP1_rpt"/>
</dbReference>
<proteinExistence type="predicted"/>
<dbReference type="InterPro" id="IPR013783">
    <property type="entry name" value="Ig-like_fold"/>
</dbReference>
<evidence type="ECO:0000313" key="5">
    <source>
        <dbReference type="Proteomes" id="UP000245119"/>
    </source>
</evidence>
<dbReference type="Gene3D" id="2.20.100.10">
    <property type="entry name" value="Thrombospondin type-1 (TSP1) repeat"/>
    <property type="match status" value="2"/>
</dbReference>
<dbReference type="InterPro" id="IPR007110">
    <property type="entry name" value="Ig-like_dom"/>
</dbReference>
<dbReference type="PANTHER" id="PTHR22906">
    <property type="entry name" value="PROPERDIN"/>
    <property type="match status" value="1"/>
</dbReference>
<dbReference type="EMBL" id="PZQS01000007">
    <property type="protein sequence ID" value="PVD26820.1"/>
    <property type="molecule type" value="Genomic_DNA"/>
</dbReference>
<dbReference type="AlphaFoldDB" id="A0A2T7P068"/>
<comment type="caution">
    <text evidence="4">The sequence shown here is derived from an EMBL/GenBank/DDBJ whole genome shotgun (WGS) entry which is preliminary data.</text>
</comment>
<dbReference type="PROSITE" id="PS50092">
    <property type="entry name" value="TSP1"/>
    <property type="match status" value="2"/>
</dbReference>
<dbReference type="Gene3D" id="2.60.40.10">
    <property type="entry name" value="Immunoglobulins"/>
    <property type="match status" value="3"/>
</dbReference>
<reference evidence="4 5" key="1">
    <citation type="submission" date="2018-04" db="EMBL/GenBank/DDBJ databases">
        <title>The genome of golden apple snail Pomacea canaliculata provides insight into stress tolerance and invasive adaptation.</title>
        <authorList>
            <person name="Liu C."/>
            <person name="Liu B."/>
            <person name="Ren Y."/>
            <person name="Zhang Y."/>
            <person name="Wang H."/>
            <person name="Li S."/>
            <person name="Jiang F."/>
            <person name="Yin L."/>
            <person name="Zhang G."/>
            <person name="Qian W."/>
            <person name="Fan W."/>
        </authorList>
    </citation>
    <scope>NUCLEOTIDE SEQUENCE [LARGE SCALE GENOMIC DNA]</scope>
    <source>
        <strain evidence="4">SZHN2017</strain>
        <tissue evidence="4">Muscle</tissue>
    </source>
</reference>
<keyword evidence="2" id="KW-1015">Disulfide bond</keyword>
<accession>A0A2T7P068</accession>
<dbReference type="InterPro" id="IPR052065">
    <property type="entry name" value="Compl_asym_regulator"/>
</dbReference>
<dbReference type="STRING" id="400727.A0A2T7P068"/>
<dbReference type="PRINTS" id="PR01705">
    <property type="entry name" value="TSP1REPEAT"/>
</dbReference>
<evidence type="ECO:0000256" key="2">
    <source>
        <dbReference type="ARBA" id="ARBA00023157"/>
    </source>
</evidence>
<dbReference type="Pfam" id="PF13927">
    <property type="entry name" value="Ig_3"/>
    <property type="match status" value="1"/>
</dbReference>
<dbReference type="InterPro" id="IPR003598">
    <property type="entry name" value="Ig_sub2"/>
</dbReference>
<dbReference type="Pfam" id="PF07679">
    <property type="entry name" value="I-set"/>
    <property type="match status" value="1"/>
</dbReference>
<feature type="domain" description="Ig-like" evidence="3">
    <location>
        <begin position="135"/>
        <end position="219"/>
    </location>
</feature>
<dbReference type="Pfam" id="PF00090">
    <property type="entry name" value="TSP_1"/>
    <property type="match status" value="2"/>
</dbReference>
<organism evidence="4 5">
    <name type="scientific">Pomacea canaliculata</name>
    <name type="common">Golden apple snail</name>
    <dbReference type="NCBI Taxonomy" id="400727"/>
    <lineage>
        <taxon>Eukaryota</taxon>
        <taxon>Metazoa</taxon>
        <taxon>Spiralia</taxon>
        <taxon>Lophotrochozoa</taxon>
        <taxon>Mollusca</taxon>
        <taxon>Gastropoda</taxon>
        <taxon>Caenogastropoda</taxon>
        <taxon>Architaenioglossa</taxon>
        <taxon>Ampullarioidea</taxon>
        <taxon>Ampullariidae</taxon>
        <taxon>Pomacea</taxon>
    </lineage>
</organism>
<dbReference type="SMART" id="SM00209">
    <property type="entry name" value="TSP1"/>
    <property type="match status" value="2"/>
</dbReference>
<feature type="domain" description="Ig-like" evidence="3">
    <location>
        <begin position="301"/>
        <end position="388"/>
    </location>
</feature>